<comment type="caution">
    <text evidence="12">The sequence shown here is derived from an EMBL/GenBank/DDBJ whole genome shotgun (WGS) entry which is preliminary data.</text>
</comment>
<evidence type="ECO:0000256" key="3">
    <source>
        <dbReference type="ARBA" id="ARBA00022729"/>
    </source>
</evidence>
<dbReference type="InterPro" id="IPR041846">
    <property type="entry name" value="ENL_dom"/>
</dbReference>
<dbReference type="InterPro" id="IPR003245">
    <property type="entry name" value="Phytocyanin_dom"/>
</dbReference>
<name>A0A833QKD6_9POAL</name>
<evidence type="ECO:0000256" key="9">
    <source>
        <dbReference type="ARBA" id="ARBA00037868"/>
    </source>
</evidence>
<dbReference type="Proteomes" id="UP000623129">
    <property type="component" value="Unassembled WGS sequence"/>
</dbReference>
<gene>
    <name evidence="12" type="ORF">FCM35_KLT15280</name>
</gene>
<dbReference type="EMBL" id="SWLB01000029">
    <property type="protein sequence ID" value="KAF3320584.1"/>
    <property type="molecule type" value="Genomic_DNA"/>
</dbReference>
<evidence type="ECO:0000256" key="4">
    <source>
        <dbReference type="ARBA" id="ARBA00023136"/>
    </source>
</evidence>
<reference evidence="12" key="1">
    <citation type="submission" date="2020-01" db="EMBL/GenBank/DDBJ databases">
        <title>Genome sequence of Kobresia littledalei, the first chromosome-level genome in the family Cyperaceae.</title>
        <authorList>
            <person name="Qu G."/>
        </authorList>
    </citation>
    <scope>NUCLEOTIDE SEQUENCE</scope>
    <source>
        <strain evidence="12">C.B.Clarke</strain>
        <tissue evidence="12">Leaf</tissue>
    </source>
</reference>
<dbReference type="GO" id="GO:0012505">
    <property type="term" value="C:endomembrane system"/>
    <property type="evidence" value="ECO:0007669"/>
    <property type="project" value="UniProtKB-SubCell"/>
</dbReference>
<evidence type="ECO:0000256" key="6">
    <source>
        <dbReference type="ARBA" id="ARBA00023180"/>
    </source>
</evidence>
<evidence type="ECO:0000256" key="1">
    <source>
        <dbReference type="ARBA" id="ARBA00004589"/>
    </source>
</evidence>
<keyword evidence="7" id="KW-0449">Lipoprotein</keyword>
<dbReference type="GO" id="GO:0098552">
    <property type="term" value="C:side of membrane"/>
    <property type="evidence" value="ECO:0007669"/>
    <property type="project" value="UniProtKB-KW"/>
</dbReference>
<feature type="domain" description="Phytocyanin" evidence="11">
    <location>
        <begin position="33"/>
        <end position="136"/>
    </location>
</feature>
<feature type="domain" description="Phytocyanin" evidence="11">
    <location>
        <begin position="195"/>
        <end position="263"/>
    </location>
</feature>
<dbReference type="FunFam" id="2.60.40.420:FF:000010">
    <property type="entry name" value="Early nodulin-like protein 1"/>
    <property type="match status" value="1"/>
</dbReference>
<proteinExistence type="inferred from homology"/>
<evidence type="ECO:0000256" key="8">
    <source>
        <dbReference type="ARBA" id="ARBA00035011"/>
    </source>
</evidence>
<protein>
    <submittedName>
        <fullName evidence="12">Mavicyanin-like protein</fullName>
    </submittedName>
</protein>
<evidence type="ECO:0000313" key="13">
    <source>
        <dbReference type="Proteomes" id="UP000623129"/>
    </source>
</evidence>
<dbReference type="SUPFAM" id="SSF49503">
    <property type="entry name" value="Cupredoxins"/>
    <property type="match status" value="2"/>
</dbReference>
<comment type="subcellular location">
    <subcellularLocation>
        <location evidence="9">Endomembrane system</location>
        <topology evidence="9">Lipid-anchor</topology>
    </subcellularLocation>
    <subcellularLocation>
        <location evidence="1">Membrane</location>
        <topology evidence="1">Lipid-anchor</topology>
        <topology evidence="1">GPI-anchor</topology>
    </subcellularLocation>
</comment>
<keyword evidence="2" id="KW-0336">GPI-anchor</keyword>
<dbReference type="GO" id="GO:0005886">
    <property type="term" value="C:plasma membrane"/>
    <property type="evidence" value="ECO:0007669"/>
    <property type="project" value="TreeGrafter"/>
</dbReference>
<evidence type="ECO:0000256" key="10">
    <source>
        <dbReference type="SAM" id="MobiDB-lite"/>
    </source>
</evidence>
<dbReference type="CDD" id="cd11019">
    <property type="entry name" value="OsENODL1_like"/>
    <property type="match status" value="1"/>
</dbReference>
<evidence type="ECO:0000259" key="11">
    <source>
        <dbReference type="PROSITE" id="PS51485"/>
    </source>
</evidence>
<keyword evidence="4" id="KW-0472">Membrane</keyword>
<keyword evidence="5" id="KW-1015">Disulfide bond</keyword>
<organism evidence="12 13">
    <name type="scientific">Carex littledalei</name>
    <dbReference type="NCBI Taxonomy" id="544730"/>
    <lineage>
        <taxon>Eukaryota</taxon>
        <taxon>Viridiplantae</taxon>
        <taxon>Streptophyta</taxon>
        <taxon>Embryophyta</taxon>
        <taxon>Tracheophyta</taxon>
        <taxon>Spermatophyta</taxon>
        <taxon>Magnoliopsida</taxon>
        <taxon>Liliopsida</taxon>
        <taxon>Poales</taxon>
        <taxon>Cyperaceae</taxon>
        <taxon>Cyperoideae</taxon>
        <taxon>Cariceae</taxon>
        <taxon>Carex</taxon>
        <taxon>Carex subgen. Euthyceras</taxon>
    </lineage>
</organism>
<dbReference type="Pfam" id="PF02298">
    <property type="entry name" value="Cu_bind_like"/>
    <property type="match status" value="2"/>
</dbReference>
<keyword evidence="3" id="KW-0732">Signal</keyword>
<accession>A0A833QKD6</accession>
<evidence type="ECO:0000256" key="5">
    <source>
        <dbReference type="ARBA" id="ARBA00023157"/>
    </source>
</evidence>
<evidence type="ECO:0000313" key="12">
    <source>
        <dbReference type="EMBL" id="KAF3320584.1"/>
    </source>
</evidence>
<dbReference type="PANTHER" id="PTHR33021">
    <property type="entry name" value="BLUE COPPER PROTEIN"/>
    <property type="match status" value="1"/>
</dbReference>
<feature type="region of interest" description="Disordered" evidence="10">
    <location>
        <begin position="270"/>
        <end position="307"/>
    </location>
</feature>
<keyword evidence="6" id="KW-0325">Glycoprotein</keyword>
<dbReference type="InterPro" id="IPR039391">
    <property type="entry name" value="Phytocyanin-like"/>
</dbReference>
<evidence type="ECO:0000256" key="7">
    <source>
        <dbReference type="ARBA" id="ARBA00023288"/>
    </source>
</evidence>
<dbReference type="AlphaFoldDB" id="A0A833QKD6"/>
<dbReference type="OrthoDB" id="959565at2759"/>
<sequence length="336" mass="35594">MASPSIITRFSFQTILLFLSISTTLLLSIASALEFTVGGPAGWTVPSAQDPDFYNHWASRNRFHVGDVLNFLNEADSVLVVSGIENYMQCNTTAPIQELPAGNTVFQFTRYGFYYFISGQVAHCLAGQRMIVRVMVHPDPDSISPSLPPVPSPSEAAAPVGYYNEPASSPSSSSGSSTHYHNVSSSAKVGAGYGSLDFLNEADSVLVVSGIFKYMQCNTTDPIQELAAGNTVFHFTRYGFYYFISGQVAHCLAGQRMIVRVMVHPDPGSISPSLPPAPSPSKAAAPGGYYNEPASSPSPASSSGSSTHYHNVSSSAKIVTGYGSLGVIGALLVIGL</sequence>
<evidence type="ECO:0000256" key="2">
    <source>
        <dbReference type="ARBA" id="ARBA00022622"/>
    </source>
</evidence>
<comment type="similarity">
    <text evidence="8">Belongs to the early nodulin-like (ENODL) family.</text>
</comment>
<dbReference type="PROSITE" id="PS51485">
    <property type="entry name" value="PHYTOCYANIN"/>
    <property type="match status" value="2"/>
</dbReference>
<dbReference type="InterPro" id="IPR008972">
    <property type="entry name" value="Cupredoxin"/>
</dbReference>
<keyword evidence="13" id="KW-1185">Reference proteome</keyword>
<feature type="compositionally biased region" description="Low complexity" evidence="10">
    <location>
        <begin position="280"/>
        <end position="307"/>
    </location>
</feature>
<dbReference type="GO" id="GO:0009055">
    <property type="term" value="F:electron transfer activity"/>
    <property type="evidence" value="ECO:0007669"/>
    <property type="project" value="InterPro"/>
</dbReference>
<dbReference type="Gene3D" id="2.60.40.420">
    <property type="entry name" value="Cupredoxins - blue copper proteins"/>
    <property type="match status" value="2"/>
</dbReference>
<dbReference type="PANTHER" id="PTHR33021:SF14">
    <property type="entry name" value="OS01G0272700 PROTEIN"/>
    <property type="match status" value="1"/>
</dbReference>